<dbReference type="GO" id="GO:0004252">
    <property type="term" value="F:serine-type endopeptidase activity"/>
    <property type="evidence" value="ECO:0007669"/>
    <property type="project" value="InterPro"/>
</dbReference>
<comment type="function">
    <text evidence="5">Fibrinolytic activity; shows preferential cleavage of Arg-Gly bonds in all three fibrinogen chains. Contact with the caterpillars causes severe bleeding, due the anticoagulant effect of the protein.</text>
</comment>
<dbReference type="EMBL" id="JTDY01001984">
    <property type="protein sequence ID" value="KOB72401.1"/>
    <property type="molecule type" value="Genomic_DNA"/>
</dbReference>
<dbReference type="InterPro" id="IPR033116">
    <property type="entry name" value="TRYPSIN_SER"/>
</dbReference>
<dbReference type="PRINTS" id="PR00722">
    <property type="entry name" value="CHYMOTRYPSIN"/>
</dbReference>
<dbReference type="InterPro" id="IPR001314">
    <property type="entry name" value="Peptidase_S1A"/>
</dbReference>
<evidence type="ECO:0000256" key="5">
    <source>
        <dbReference type="ARBA" id="ARBA00055534"/>
    </source>
</evidence>
<evidence type="ECO:0000256" key="7">
    <source>
        <dbReference type="RuleBase" id="RU363034"/>
    </source>
</evidence>
<keyword evidence="7 9" id="KW-0645">Protease</keyword>
<keyword evidence="7" id="KW-0720">Serine protease</keyword>
<name>A0A0L7LAZ5_OPEBR</name>
<dbReference type="Gene3D" id="2.40.10.10">
    <property type="entry name" value="Trypsin-like serine proteases"/>
    <property type="match status" value="2"/>
</dbReference>
<protein>
    <submittedName>
        <fullName evidence="9">Serine protease 33</fullName>
    </submittedName>
</protein>
<dbReference type="InterPro" id="IPR001254">
    <property type="entry name" value="Trypsin_dom"/>
</dbReference>
<dbReference type="InterPro" id="IPR018114">
    <property type="entry name" value="TRYPSIN_HIS"/>
</dbReference>
<comment type="caution">
    <text evidence="9">The sequence shown here is derived from an EMBL/GenBank/DDBJ whole genome shotgun (WGS) entry which is preliminary data.</text>
</comment>
<reference evidence="9 10" key="1">
    <citation type="journal article" date="2015" name="Genome Biol. Evol.">
        <title>The genome of winter moth (Operophtera brumata) provides a genomic perspective on sexual dimorphism and phenology.</title>
        <authorList>
            <person name="Derks M.F."/>
            <person name="Smit S."/>
            <person name="Salis L."/>
            <person name="Schijlen E."/>
            <person name="Bossers A."/>
            <person name="Mateman C."/>
            <person name="Pijl A.S."/>
            <person name="de Ridder D."/>
            <person name="Groenen M.A."/>
            <person name="Visser M.E."/>
            <person name="Megens H.J."/>
        </authorList>
    </citation>
    <scope>NUCLEOTIDE SEQUENCE [LARGE SCALE GENOMIC DNA]</scope>
    <source>
        <strain evidence="9">WM2013NL</strain>
        <tissue evidence="9">Head and thorax</tissue>
    </source>
</reference>
<dbReference type="STRING" id="104452.A0A0L7LAZ5"/>
<dbReference type="GO" id="GO:0006508">
    <property type="term" value="P:proteolysis"/>
    <property type="evidence" value="ECO:0007669"/>
    <property type="project" value="UniProtKB-KW"/>
</dbReference>
<keyword evidence="7" id="KW-0378">Hydrolase</keyword>
<dbReference type="AlphaFoldDB" id="A0A0L7LAZ5"/>
<evidence type="ECO:0000256" key="6">
    <source>
        <dbReference type="ARBA" id="ARBA00084094"/>
    </source>
</evidence>
<dbReference type="InterPro" id="IPR009003">
    <property type="entry name" value="Peptidase_S1_PA"/>
</dbReference>
<proteinExistence type="predicted"/>
<dbReference type="SUPFAM" id="SSF50494">
    <property type="entry name" value="Trypsin-like serine proteases"/>
    <property type="match status" value="1"/>
</dbReference>
<organism evidence="9 10">
    <name type="scientific">Operophtera brumata</name>
    <name type="common">Winter moth</name>
    <name type="synonym">Phalaena brumata</name>
    <dbReference type="NCBI Taxonomy" id="104452"/>
    <lineage>
        <taxon>Eukaryota</taxon>
        <taxon>Metazoa</taxon>
        <taxon>Ecdysozoa</taxon>
        <taxon>Arthropoda</taxon>
        <taxon>Hexapoda</taxon>
        <taxon>Insecta</taxon>
        <taxon>Pterygota</taxon>
        <taxon>Neoptera</taxon>
        <taxon>Endopterygota</taxon>
        <taxon>Lepidoptera</taxon>
        <taxon>Glossata</taxon>
        <taxon>Ditrysia</taxon>
        <taxon>Geometroidea</taxon>
        <taxon>Geometridae</taxon>
        <taxon>Larentiinae</taxon>
        <taxon>Operophtera</taxon>
    </lineage>
</organism>
<comment type="subcellular location">
    <subcellularLocation>
        <location evidence="1">Secreted</location>
        <location evidence="1">Extracellular space</location>
    </subcellularLocation>
</comment>
<gene>
    <name evidence="9" type="ORF">OBRU01_07454</name>
</gene>
<keyword evidence="6" id="KW-1205">Fibrinolytic toxin</keyword>
<dbReference type="GO" id="GO:0090729">
    <property type="term" value="F:toxin activity"/>
    <property type="evidence" value="ECO:0007669"/>
    <property type="project" value="UniProtKB-KW"/>
</dbReference>
<accession>A0A0L7LAZ5</accession>
<feature type="domain" description="Peptidase S1" evidence="8">
    <location>
        <begin position="37"/>
        <end position="279"/>
    </location>
</feature>
<dbReference type="PANTHER" id="PTHR24258:SF116">
    <property type="entry name" value="FI16631P1-RELATED"/>
    <property type="match status" value="1"/>
</dbReference>
<sequence>MKLQNTVPHRGRLANIDKSISFFLAILQFDPEPGVYIVRGIDAPDGSHPHMVALTNSGEPVGRFTCGGSLISRRTVLTAAHCITAVFVNGSLSSYLRVTVGTNYWNTGGQTYSVTRYVMHQHYNPATYTNDIGLLITASNVEFSKLVRPIQLSYDDILGGVHTKVTGWGRTEDNGYISEPLQELQATTISGQECIDDVKLASEKHNETLKPIDPLIEICTAHRQGYDTCSGDSGSPLTRVSDGKQIGVLSWGFKTCGLGAPDVYVRISAYKDWIQEHIVV</sequence>
<dbReference type="Pfam" id="PF00089">
    <property type="entry name" value="Trypsin"/>
    <property type="match status" value="1"/>
</dbReference>
<dbReference type="PANTHER" id="PTHR24258">
    <property type="entry name" value="SERINE PROTEASE-RELATED"/>
    <property type="match status" value="1"/>
</dbReference>
<evidence type="ECO:0000256" key="1">
    <source>
        <dbReference type="ARBA" id="ARBA00004239"/>
    </source>
</evidence>
<dbReference type="GO" id="GO:0005576">
    <property type="term" value="C:extracellular region"/>
    <property type="evidence" value="ECO:0007669"/>
    <property type="project" value="UniProtKB-SubCell"/>
</dbReference>
<dbReference type="InterPro" id="IPR043504">
    <property type="entry name" value="Peptidase_S1_PA_chymotrypsin"/>
</dbReference>
<evidence type="ECO:0000256" key="4">
    <source>
        <dbReference type="ARBA" id="ARBA00023240"/>
    </source>
</evidence>
<dbReference type="PROSITE" id="PS00135">
    <property type="entry name" value="TRYPSIN_SER"/>
    <property type="match status" value="1"/>
</dbReference>
<evidence type="ECO:0000256" key="3">
    <source>
        <dbReference type="ARBA" id="ARBA00023157"/>
    </source>
</evidence>
<evidence type="ECO:0000313" key="10">
    <source>
        <dbReference type="Proteomes" id="UP000037510"/>
    </source>
</evidence>
<evidence type="ECO:0000259" key="8">
    <source>
        <dbReference type="PROSITE" id="PS50240"/>
    </source>
</evidence>
<dbReference type="Proteomes" id="UP000037510">
    <property type="component" value="Unassembled WGS sequence"/>
</dbReference>
<dbReference type="CDD" id="cd00190">
    <property type="entry name" value="Tryp_SPc"/>
    <property type="match status" value="1"/>
</dbReference>
<keyword evidence="10" id="KW-1185">Reference proteome</keyword>
<evidence type="ECO:0000313" key="9">
    <source>
        <dbReference type="EMBL" id="KOB72401.1"/>
    </source>
</evidence>
<keyword evidence="2" id="KW-0800">Toxin</keyword>
<dbReference type="PROSITE" id="PS00134">
    <property type="entry name" value="TRYPSIN_HIS"/>
    <property type="match status" value="1"/>
</dbReference>
<dbReference type="FunFam" id="2.40.10.10:FF:000068">
    <property type="entry name" value="transmembrane protease serine 2"/>
    <property type="match status" value="1"/>
</dbReference>
<dbReference type="SMART" id="SM00020">
    <property type="entry name" value="Tryp_SPc"/>
    <property type="match status" value="1"/>
</dbReference>
<keyword evidence="3" id="KW-1015">Disulfide bond</keyword>
<evidence type="ECO:0000256" key="2">
    <source>
        <dbReference type="ARBA" id="ARBA00022656"/>
    </source>
</evidence>
<keyword evidence="4" id="KW-1199">Hemostasis impairing toxin</keyword>
<dbReference type="PROSITE" id="PS50240">
    <property type="entry name" value="TRYPSIN_DOM"/>
    <property type="match status" value="1"/>
</dbReference>